<dbReference type="Proteomes" id="UP000299102">
    <property type="component" value="Unassembled WGS sequence"/>
</dbReference>
<dbReference type="AlphaFoldDB" id="A0A4C1WWU3"/>
<evidence type="ECO:0000256" key="1">
    <source>
        <dbReference type="SAM" id="MobiDB-lite"/>
    </source>
</evidence>
<reference evidence="2 3" key="1">
    <citation type="journal article" date="2019" name="Commun. Biol.">
        <title>The bagworm genome reveals a unique fibroin gene that provides high tensile strength.</title>
        <authorList>
            <person name="Kono N."/>
            <person name="Nakamura H."/>
            <person name="Ohtoshi R."/>
            <person name="Tomita M."/>
            <person name="Numata K."/>
            <person name="Arakawa K."/>
        </authorList>
    </citation>
    <scope>NUCLEOTIDE SEQUENCE [LARGE SCALE GENOMIC DNA]</scope>
</reference>
<organism evidence="2 3">
    <name type="scientific">Eumeta variegata</name>
    <name type="common">Bagworm moth</name>
    <name type="synonym">Eumeta japonica</name>
    <dbReference type="NCBI Taxonomy" id="151549"/>
    <lineage>
        <taxon>Eukaryota</taxon>
        <taxon>Metazoa</taxon>
        <taxon>Ecdysozoa</taxon>
        <taxon>Arthropoda</taxon>
        <taxon>Hexapoda</taxon>
        <taxon>Insecta</taxon>
        <taxon>Pterygota</taxon>
        <taxon>Neoptera</taxon>
        <taxon>Endopterygota</taxon>
        <taxon>Lepidoptera</taxon>
        <taxon>Glossata</taxon>
        <taxon>Ditrysia</taxon>
        <taxon>Tineoidea</taxon>
        <taxon>Psychidae</taxon>
        <taxon>Oiketicinae</taxon>
        <taxon>Eumeta</taxon>
    </lineage>
</organism>
<proteinExistence type="predicted"/>
<gene>
    <name evidence="2" type="ORF">EVAR_35901_1</name>
</gene>
<protein>
    <submittedName>
        <fullName evidence="2">Uncharacterized protein</fullName>
    </submittedName>
</protein>
<accession>A0A4C1WWU3</accession>
<sequence length="128" mass="14185">MSQHSIQAQTKNDTVPTELDLREHLAHLTTPRAKRGGSCLRQHGARVRAHRAASAPTPDDGQTRVPARPARLSSTPPRVNIGALRTLPLCFTGIRVVYSGPHGRPVYYIQVLKPHANETCYNIIYIVF</sequence>
<evidence type="ECO:0000313" key="2">
    <source>
        <dbReference type="EMBL" id="GBP54639.1"/>
    </source>
</evidence>
<comment type="caution">
    <text evidence="2">The sequence shown here is derived from an EMBL/GenBank/DDBJ whole genome shotgun (WGS) entry which is preliminary data.</text>
</comment>
<keyword evidence="3" id="KW-1185">Reference proteome</keyword>
<name>A0A4C1WWU3_EUMVA</name>
<feature type="region of interest" description="Disordered" evidence="1">
    <location>
        <begin position="28"/>
        <end position="73"/>
    </location>
</feature>
<dbReference type="EMBL" id="BGZK01000651">
    <property type="protein sequence ID" value="GBP54639.1"/>
    <property type="molecule type" value="Genomic_DNA"/>
</dbReference>
<evidence type="ECO:0000313" key="3">
    <source>
        <dbReference type="Proteomes" id="UP000299102"/>
    </source>
</evidence>